<protein>
    <submittedName>
        <fullName evidence="1">Uncharacterized protein</fullName>
    </submittedName>
</protein>
<sequence length="535" mass="58574">MPKRKGATRFSGVAPGSDDEGELQVNETQEERPTKKARGRPRSKSTEAKPPAKTKADSATPAPTAEPTTKRATRRGRPKGSRTSVQAAEEQETTNQQEPDNATEEDGGAQAEYNAATAIDQVDGAQDAPKSKKGAKPAKSAGTRGRKKGSTGNQLRTDGEFEYTPTVTRQTKSPRKAKEQAEQPEQPKRQQRKTRMQTEADNEAPETENEAPDVPEVVEETMLQEEPVLPRAASFSPTKRRQSTLLSSPSKRRSGTAGEEEKNGGEPELRRRIGELTRKCDNLESRYRTLKEIGIVEANTNMDKLRKQCESMKTASDNVVASLKEELGAQKALGQQSRNLQKQLRERDAEIAQLRAQAEEASSQVASAQTEAKALKTKLAAARNTAASLENAAIKVPGSAIKGGGANRANAAANAEAAQAAQFAQLKEDLYSDLTGLIIRDVKRREADNLYDCIQTGINGTLHFKLAVPLDEAAASFETAEFQYIPLLDENRDRELVDILPEYLTVDITFARQQASKFYTRVIDALTKRRNSSTR</sequence>
<organism evidence="1 2">
    <name type="scientific">Aspergillus melleus</name>
    <dbReference type="NCBI Taxonomy" id="138277"/>
    <lineage>
        <taxon>Eukaryota</taxon>
        <taxon>Fungi</taxon>
        <taxon>Dikarya</taxon>
        <taxon>Ascomycota</taxon>
        <taxon>Pezizomycotina</taxon>
        <taxon>Eurotiomycetes</taxon>
        <taxon>Eurotiomycetidae</taxon>
        <taxon>Eurotiales</taxon>
        <taxon>Aspergillaceae</taxon>
        <taxon>Aspergillus</taxon>
        <taxon>Aspergillus subgen. Circumdati</taxon>
    </lineage>
</organism>
<reference evidence="1 2" key="1">
    <citation type="journal article" date="2023" name="ACS Omega">
        <title>Identification of the Neoaspergillic Acid Biosynthesis Gene Cluster by Establishing an In Vitro CRISPR-Ribonucleoprotein Genetic System in Aspergillus melleus.</title>
        <authorList>
            <person name="Yuan B."/>
            <person name="Grau M.F."/>
            <person name="Murata R.M."/>
            <person name="Torok T."/>
            <person name="Venkateswaran K."/>
            <person name="Stajich J.E."/>
            <person name="Wang C.C.C."/>
        </authorList>
    </citation>
    <scope>NUCLEOTIDE SEQUENCE [LARGE SCALE GENOMIC DNA]</scope>
    <source>
        <strain evidence="1 2">IMV 1140</strain>
    </source>
</reference>
<accession>A0ACC3AXQ3</accession>
<dbReference type="Proteomes" id="UP001177260">
    <property type="component" value="Unassembled WGS sequence"/>
</dbReference>
<evidence type="ECO:0000313" key="2">
    <source>
        <dbReference type="Proteomes" id="UP001177260"/>
    </source>
</evidence>
<gene>
    <name evidence="1" type="ORF">N8T08_008037</name>
</gene>
<comment type="caution">
    <text evidence="1">The sequence shown here is derived from an EMBL/GenBank/DDBJ whole genome shotgun (WGS) entry which is preliminary data.</text>
</comment>
<keyword evidence="2" id="KW-1185">Reference proteome</keyword>
<dbReference type="EMBL" id="JAOPJF010000052">
    <property type="protein sequence ID" value="KAK1142292.1"/>
    <property type="molecule type" value="Genomic_DNA"/>
</dbReference>
<name>A0ACC3AXQ3_9EURO</name>
<evidence type="ECO:0000313" key="1">
    <source>
        <dbReference type="EMBL" id="KAK1142292.1"/>
    </source>
</evidence>
<proteinExistence type="predicted"/>